<dbReference type="Proteomes" id="UP000199013">
    <property type="component" value="Unassembled WGS sequence"/>
</dbReference>
<accession>A0A1C3NTM5</accession>
<name>A0A1C3NTM5_9ACTN</name>
<protein>
    <submittedName>
        <fullName evidence="1">Uncharacterized protein</fullName>
    </submittedName>
</protein>
<gene>
    <name evidence="1" type="ORF">FDG2_0479</name>
</gene>
<keyword evidence="2" id="KW-1185">Reference proteome</keyword>
<evidence type="ECO:0000313" key="1">
    <source>
        <dbReference type="EMBL" id="SBW18033.1"/>
    </source>
</evidence>
<proteinExistence type="predicted"/>
<dbReference type="AlphaFoldDB" id="A0A1C3NTM5"/>
<reference evidence="2" key="1">
    <citation type="submission" date="2016-02" db="EMBL/GenBank/DDBJ databases">
        <authorList>
            <person name="Wibberg D."/>
        </authorList>
    </citation>
    <scope>NUCLEOTIDE SEQUENCE [LARGE SCALE GENOMIC DNA]</scope>
</reference>
<evidence type="ECO:0000313" key="2">
    <source>
        <dbReference type="Proteomes" id="UP000199013"/>
    </source>
</evidence>
<organism evidence="1 2">
    <name type="scientific">Candidatus Protofrankia californiensis</name>
    <dbReference type="NCBI Taxonomy" id="1839754"/>
    <lineage>
        <taxon>Bacteria</taxon>
        <taxon>Bacillati</taxon>
        <taxon>Actinomycetota</taxon>
        <taxon>Actinomycetes</taxon>
        <taxon>Frankiales</taxon>
        <taxon>Frankiaceae</taxon>
        <taxon>Protofrankia</taxon>
    </lineage>
</organism>
<sequence length="266" mass="29998">MSRRREQALVEVMLRHQVQIDPDDLGAVLDLAAVGIVNGAWRNSPVEDWHSQGRLRDGDMLRINAQTCWRVREIVRRWRGDLGLGPQSLREACDGLDSDATDWLAERIWRWLVNPARRLPTGPTLAELAGSDLNDYRDHADEALGGFAAIAEERGMLYAFWRAAAHGGLACRHWWGTPEWPALVDRFMYVLDTPDDPHWSSGRGWQVTVETAPHQITGRAGLRRLLMSRPWALDSDTAQWVVGAGIGFLRSHVPQLPDDVHEALPQ</sequence>
<dbReference type="EMBL" id="FLUV01000193">
    <property type="protein sequence ID" value="SBW18033.1"/>
    <property type="molecule type" value="Genomic_DNA"/>
</dbReference>